<reference evidence="1 2" key="1">
    <citation type="journal article" date="2016" name="Nat. Commun.">
        <title>Thousands of microbial genomes shed light on interconnected biogeochemical processes in an aquifer system.</title>
        <authorList>
            <person name="Anantharaman K."/>
            <person name="Brown C.T."/>
            <person name="Hug L.A."/>
            <person name="Sharon I."/>
            <person name="Castelle C.J."/>
            <person name="Probst A.J."/>
            <person name="Thomas B.C."/>
            <person name="Singh A."/>
            <person name="Wilkins M.J."/>
            <person name="Karaoz U."/>
            <person name="Brodie E.L."/>
            <person name="Williams K.H."/>
            <person name="Hubbard S.S."/>
            <person name="Banfield J.F."/>
        </authorList>
    </citation>
    <scope>NUCLEOTIDE SEQUENCE [LARGE SCALE GENOMIC DNA]</scope>
</reference>
<evidence type="ECO:0000313" key="1">
    <source>
        <dbReference type="EMBL" id="OGY21049.1"/>
    </source>
</evidence>
<gene>
    <name evidence="1" type="ORF">A2113_02880</name>
</gene>
<dbReference type="AlphaFoldDB" id="A0A1G1W072"/>
<name>A0A1G1W072_9BACT</name>
<dbReference type="Proteomes" id="UP000176299">
    <property type="component" value="Unassembled WGS sequence"/>
</dbReference>
<evidence type="ECO:0000313" key="2">
    <source>
        <dbReference type="Proteomes" id="UP000176299"/>
    </source>
</evidence>
<comment type="caution">
    <text evidence="1">The sequence shown here is derived from an EMBL/GenBank/DDBJ whole genome shotgun (WGS) entry which is preliminary data.</text>
</comment>
<sequence>MIGDDTLTKILDRFHREWGYAAGMEKILGFIPGAKSFPPYKVQVPEGKVSIVDTYFGKRESGGMAVASLNDVPFLLIQYHGGETPKVPDEAVREISDFLKRAIVCSPLARLPNMLGPHIFYEEDRYGYAGYAIGNIWDLTWAEIIYSKGGERDLRFLYEGPTAEERFIHTMAYGLRDAGQDLAIFYHVLTHQRIR</sequence>
<organism evidence="1 2">
    <name type="scientific">Candidatus Woykebacteria bacterium GWA1_44_8</name>
    <dbReference type="NCBI Taxonomy" id="1802591"/>
    <lineage>
        <taxon>Bacteria</taxon>
        <taxon>Candidatus Woykeibacteriota</taxon>
    </lineage>
</organism>
<proteinExistence type="predicted"/>
<accession>A0A1G1W072</accession>
<dbReference type="EMBL" id="MHCN01000018">
    <property type="protein sequence ID" value="OGY21049.1"/>
    <property type="molecule type" value="Genomic_DNA"/>
</dbReference>
<protein>
    <submittedName>
        <fullName evidence="1">Uncharacterized protein</fullName>
    </submittedName>
</protein>